<accession>E2ZMY9</accession>
<dbReference type="Pfam" id="PF06725">
    <property type="entry name" value="3D"/>
    <property type="match status" value="1"/>
</dbReference>
<evidence type="ECO:0000313" key="4">
    <source>
        <dbReference type="Proteomes" id="UP000006028"/>
    </source>
</evidence>
<comment type="caution">
    <text evidence="3">The sequence shown here is derived from an EMBL/GenBank/DDBJ whole genome shotgun (WGS) entry which is preliminary data.</text>
</comment>
<protein>
    <submittedName>
        <fullName evidence="3">3D domain protein</fullName>
    </submittedName>
</protein>
<evidence type="ECO:0000313" key="3">
    <source>
        <dbReference type="EMBL" id="EFQ05445.1"/>
    </source>
</evidence>
<gene>
    <name evidence="3" type="ORF">HMPREF9436_03067</name>
</gene>
<dbReference type="InterPro" id="IPR036908">
    <property type="entry name" value="RlpA-like_sf"/>
</dbReference>
<dbReference type="InterPro" id="IPR010611">
    <property type="entry name" value="3D_dom"/>
</dbReference>
<dbReference type="SUPFAM" id="SSF50685">
    <property type="entry name" value="Barwin-like endoglucanases"/>
    <property type="match status" value="1"/>
</dbReference>
<evidence type="ECO:0000259" key="2">
    <source>
        <dbReference type="Pfam" id="PF06725"/>
    </source>
</evidence>
<dbReference type="EMBL" id="AECU01000219">
    <property type="protein sequence ID" value="EFQ05445.1"/>
    <property type="molecule type" value="Genomic_DNA"/>
</dbReference>
<dbReference type="PANTHER" id="PTHR39160:SF4">
    <property type="entry name" value="RESUSCITATION-PROMOTING FACTOR RPFB"/>
    <property type="match status" value="1"/>
</dbReference>
<dbReference type="CDD" id="cd14667">
    <property type="entry name" value="3D_containing_proteins"/>
    <property type="match status" value="1"/>
</dbReference>
<feature type="domain" description="3D" evidence="2">
    <location>
        <begin position="113"/>
        <end position="173"/>
    </location>
</feature>
<dbReference type="BioCyc" id="FCF748224-HMP:GTSS-2667-MONOMER"/>
<dbReference type="InterPro" id="IPR051933">
    <property type="entry name" value="Resuscitation_pf_RpfB"/>
</dbReference>
<organism evidence="3 4">
    <name type="scientific">Faecalibacterium cf. prausnitzii KLE1255</name>
    <dbReference type="NCBI Taxonomy" id="748224"/>
    <lineage>
        <taxon>Bacteria</taxon>
        <taxon>Bacillati</taxon>
        <taxon>Bacillota</taxon>
        <taxon>Clostridia</taxon>
        <taxon>Eubacteriales</taxon>
        <taxon>Oscillospiraceae</taxon>
        <taxon>Faecalibacterium</taxon>
    </lineage>
</organism>
<dbReference type="InterPro" id="IPR059180">
    <property type="entry name" value="3D_YorM"/>
</dbReference>
<proteinExistence type="predicted"/>
<dbReference type="PANTHER" id="PTHR39160">
    <property type="entry name" value="CELL WALL-BINDING PROTEIN YOCH"/>
    <property type="match status" value="1"/>
</dbReference>
<dbReference type="STRING" id="748224.HMPREF9436_03067"/>
<dbReference type="Gene3D" id="2.40.40.10">
    <property type="entry name" value="RlpA-like domain"/>
    <property type="match status" value="1"/>
</dbReference>
<dbReference type="GO" id="GO:0009254">
    <property type="term" value="P:peptidoglycan turnover"/>
    <property type="evidence" value="ECO:0007669"/>
    <property type="project" value="InterPro"/>
</dbReference>
<name>E2ZMY9_9FIRM</name>
<dbReference type="eggNOG" id="COG3584">
    <property type="taxonomic scope" value="Bacteria"/>
</dbReference>
<dbReference type="Proteomes" id="UP000006028">
    <property type="component" value="Unassembled WGS sequence"/>
</dbReference>
<sequence>MTRKMKTILVLFFAAEIVNSAKVGVLKSRIADLETQRDIYASRAQNWIDRAVEDEEVIDSLQIRLDETADRKIELTEAGTFFCTAYCTEQYEHICGEGHGITASGQPIQVGVTVAADQTIFPYGTVLYIDGVGIRIVQDKGAGVQGAHLDVAVDTHENALTWSGYGEHRVWIIREVDK</sequence>
<dbReference type="AlphaFoldDB" id="E2ZMY9"/>
<dbReference type="GO" id="GO:0004553">
    <property type="term" value="F:hydrolase activity, hydrolyzing O-glycosyl compounds"/>
    <property type="evidence" value="ECO:0007669"/>
    <property type="project" value="InterPro"/>
</dbReference>
<dbReference type="HOGENOM" id="CLU_1553003_0_0_9"/>
<dbReference type="GO" id="GO:0019867">
    <property type="term" value="C:outer membrane"/>
    <property type="evidence" value="ECO:0007669"/>
    <property type="project" value="InterPro"/>
</dbReference>
<keyword evidence="1" id="KW-0732">Signal</keyword>
<evidence type="ECO:0000256" key="1">
    <source>
        <dbReference type="ARBA" id="ARBA00022729"/>
    </source>
</evidence>
<reference evidence="3 4" key="1">
    <citation type="submission" date="2010-08" db="EMBL/GenBank/DDBJ databases">
        <authorList>
            <person name="Weinstock G."/>
            <person name="Sodergren E."/>
            <person name="Clifton S."/>
            <person name="Fulton L."/>
            <person name="Fulton B."/>
            <person name="Courtney L."/>
            <person name="Fronick C."/>
            <person name="Harrison M."/>
            <person name="Strong C."/>
            <person name="Farmer C."/>
            <person name="Delahaunty K."/>
            <person name="Markovic C."/>
            <person name="Hall O."/>
            <person name="Minx P."/>
            <person name="Tomlinson C."/>
            <person name="Mitreva M."/>
            <person name="Hou S."/>
            <person name="Chen J."/>
            <person name="Wollam A."/>
            <person name="Pepin K.H."/>
            <person name="Johnson M."/>
            <person name="Bhonagiri V."/>
            <person name="Zhang X."/>
            <person name="Suruliraj S."/>
            <person name="Warren W."/>
            <person name="Chinwalla A."/>
            <person name="Mardis E.R."/>
            <person name="Wilson R.K."/>
        </authorList>
    </citation>
    <scope>NUCLEOTIDE SEQUENCE [LARGE SCALE GENOMIC DNA]</scope>
    <source>
        <strain evidence="3 4">KLE1255</strain>
    </source>
</reference>